<dbReference type="Gene3D" id="2.60.210.10">
    <property type="entry name" value="Apoptosis, Tumor Necrosis Factor Receptor Associated Protein 2, Chain A"/>
    <property type="match status" value="1"/>
</dbReference>
<dbReference type="InterPro" id="IPR008974">
    <property type="entry name" value="TRAF-like"/>
</dbReference>
<dbReference type="PANTHER" id="PTHR26379">
    <property type="entry name" value="BTB/POZ AND MATH DOMAIN-CONTAINING PROTEIN 1"/>
    <property type="match status" value="1"/>
</dbReference>
<evidence type="ECO:0000259" key="4">
    <source>
        <dbReference type="PROSITE" id="PS50144"/>
    </source>
</evidence>
<dbReference type="Gene3D" id="6.10.250.3030">
    <property type="match status" value="1"/>
</dbReference>
<dbReference type="PROSITE" id="PS50144">
    <property type="entry name" value="MATH"/>
    <property type="match status" value="1"/>
</dbReference>
<reference evidence="5" key="3">
    <citation type="submission" date="2015-04" db="UniProtKB">
        <authorList>
            <consortium name="EnsemblPlants"/>
        </authorList>
    </citation>
    <scope>IDENTIFICATION</scope>
</reference>
<reference evidence="6" key="2">
    <citation type="submission" date="2013-12" db="EMBL/GenBank/DDBJ databases">
        <authorList>
            <person name="Yu Y."/>
            <person name="Lee S."/>
            <person name="de Baynast K."/>
            <person name="Wissotski M."/>
            <person name="Liu L."/>
            <person name="Talag J."/>
            <person name="Goicoechea J."/>
            <person name="Angelova A."/>
            <person name="Jetty R."/>
            <person name="Kudrna D."/>
            <person name="Golser W."/>
            <person name="Rivera L."/>
            <person name="Zhang J."/>
            <person name="Wing R."/>
        </authorList>
    </citation>
    <scope>NUCLEOTIDE SEQUENCE</scope>
</reference>
<dbReference type="InterPro" id="IPR002083">
    <property type="entry name" value="MATH/TRAF_dom"/>
</dbReference>
<dbReference type="HOGENOM" id="CLU_004253_5_0_1"/>
<feature type="domain" description="BTB" evidence="3">
    <location>
        <begin position="851"/>
        <end position="918"/>
    </location>
</feature>
<dbReference type="EnsemblPlants" id="LPERR06G20040.1">
    <property type="protein sequence ID" value="LPERR06G20040.1"/>
    <property type="gene ID" value="LPERR06G20040"/>
</dbReference>
<dbReference type="CDD" id="cd18280">
    <property type="entry name" value="BTB_POZ_BPM_plant"/>
    <property type="match status" value="1"/>
</dbReference>
<feature type="domain" description="MATH" evidence="4">
    <location>
        <begin position="683"/>
        <end position="811"/>
    </location>
</feature>
<dbReference type="SUPFAM" id="SSF54695">
    <property type="entry name" value="POZ domain"/>
    <property type="match status" value="3"/>
</dbReference>
<reference evidence="5 6" key="1">
    <citation type="submission" date="2012-08" db="EMBL/GenBank/DDBJ databases">
        <title>Oryza genome evolution.</title>
        <authorList>
            <person name="Wing R.A."/>
        </authorList>
    </citation>
    <scope>NUCLEOTIDE SEQUENCE</scope>
</reference>
<dbReference type="STRING" id="77586.A0A0D9WT20"/>
<dbReference type="Pfam" id="PF00651">
    <property type="entry name" value="BTB"/>
    <property type="match status" value="3"/>
</dbReference>
<dbReference type="Gene3D" id="3.30.710.10">
    <property type="entry name" value="Potassium Channel Kv1.1, Chain A"/>
    <property type="match status" value="3"/>
</dbReference>
<evidence type="ECO:0000256" key="2">
    <source>
        <dbReference type="ARBA" id="ARBA00010846"/>
    </source>
</evidence>
<keyword evidence="6" id="KW-1185">Reference proteome</keyword>
<protein>
    <recommendedName>
        <fullName evidence="7">BTB domain-containing protein</fullName>
    </recommendedName>
</protein>
<comment type="similarity">
    <text evidence="2">Belongs to the Tdpoz family.</text>
</comment>
<evidence type="ECO:0000313" key="5">
    <source>
        <dbReference type="EnsemblPlants" id="LPERR06G20040.1"/>
    </source>
</evidence>
<accession>A0A0D9WT20</accession>
<organism evidence="5 6">
    <name type="scientific">Leersia perrieri</name>
    <dbReference type="NCBI Taxonomy" id="77586"/>
    <lineage>
        <taxon>Eukaryota</taxon>
        <taxon>Viridiplantae</taxon>
        <taxon>Streptophyta</taxon>
        <taxon>Embryophyta</taxon>
        <taxon>Tracheophyta</taxon>
        <taxon>Spermatophyta</taxon>
        <taxon>Magnoliopsida</taxon>
        <taxon>Liliopsida</taxon>
        <taxon>Poales</taxon>
        <taxon>Poaceae</taxon>
        <taxon>BOP clade</taxon>
        <taxon>Oryzoideae</taxon>
        <taxon>Oryzeae</taxon>
        <taxon>Oryzinae</taxon>
        <taxon>Leersia</taxon>
    </lineage>
</organism>
<dbReference type="FunFam" id="3.30.710.10:FF:000159">
    <property type="entry name" value="Speckle-type POZ protein B"/>
    <property type="match status" value="1"/>
</dbReference>
<dbReference type="CDD" id="cd00121">
    <property type="entry name" value="MATH"/>
    <property type="match status" value="1"/>
</dbReference>
<dbReference type="AlphaFoldDB" id="A0A0D9WT20"/>
<dbReference type="InterPro" id="IPR045005">
    <property type="entry name" value="BPM1-6"/>
</dbReference>
<comment type="pathway">
    <text evidence="1">Protein modification; protein ubiquitination.</text>
</comment>
<feature type="domain" description="BTB" evidence="3">
    <location>
        <begin position="142"/>
        <end position="209"/>
    </location>
</feature>
<dbReference type="SUPFAM" id="SSF49599">
    <property type="entry name" value="TRAF domain-like"/>
    <property type="match status" value="1"/>
</dbReference>
<dbReference type="InterPro" id="IPR056423">
    <property type="entry name" value="BACK_BPM_SPOP"/>
</dbReference>
<dbReference type="Pfam" id="PF24570">
    <property type="entry name" value="BACK_BPM_SPOP"/>
    <property type="match status" value="3"/>
</dbReference>
<evidence type="ECO:0000313" key="6">
    <source>
        <dbReference type="Proteomes" id="UP000032180"/>
    </source>
</evidence>
<dbReference type="Gramene" id="LPERR06G20040.1">
    <property type="protein sequence ID" value="LPERR06G20040.1"/>
    <property type="gene ID" value="LPERR06G20040"/>
</dbReference>
<evidence type="ECO:0000256" key="1">
    <source>
        <dbReference type="ARBA" id="ARBA00004906"/>
    </source>
</evidence>
<dbReference type="PANTHER" id="PTHR26379:SF314">
    <property type="entry name" value="OS06G0668300 PROTEIN"/>
    <property type="match status" value="1"/>
</dbReference>
<dbReference type="GO" id="GO:0016567">
    <property type="term" value="P:protein ubiquitination"/>
    <property type="evidence" value="ECO:0007669"/>
    <property type="project" value="InterPro"/>
</dbReference>
<sequence>MNQTIYVGGRRVDNPEQVALQLVFLTKDHDGYCLKASLICRLIDPTGVLDPSQERSLPYMTFNSALDRGCTSPLLLGTASEIAGLGYLKEDSLIVECTIAVFKELPKPVISAAAVKELAHAPEPSSDLHKHLGELLQKETATDVTFVVSGESFAAHKLILAARSPVFMAEFFGHMKEATSGSVVVDDIEPAVFKAMIHFIYTDTLPELDKEESMTTMAMHLLAAADRYGLDRLKLICESKLSGGIDVDTVATTLVLAEQHGCSLLKAKCVEFIIRSNTCKSQGLFGGVEVRSDRGCRVTRLTKDDTRWRGHRVGVVRDGLRKIGKRALGDQGDRHIKIRRVVHHRRRRIRLVDQLLPLRLLQQHNLLLYHAAIRPLIRVSDGAVPKCRLVDQSSSASSSATTPKKFKDVTLLTDKFSKGKQRDMYLVSRNDACVTEFVKDDALLIELTITILLDAPEVAAAPPSPPPLSDMQNHFGELLASKVGADVTFLTSAHRCVLVARSPVFMAEFFGDMKEKDLLCIEIKDMDANELLHFIYTHTLPEKEDGGEGDGEDQTAMAYDLLEAADRYGMERLKLICAEKLQADVDVDNVATALILAERHGCTKLKARCMQFMTMTRDTNHAVAKTEGYETLMKNCPNVMHEFIVDYFMTDKPRALDLAARTSRSPLAMNNAAAAVNLTRAARRVQLFRVNGHSATRSKPVVASCTIAVGGFLWSIDYFPCVYRTITYSNWIKLRFTLLSTSTTTAAAAADLAATFKCRLVDQSNLTAKTFGDVTLTATFTRGKPEKIYLVSRSDAAEFVRDDALLIECDITVLLLDTAPVVVVAAATPSPPRRSDLQEHFGEMLASKKGADVTFLVAGEPVAAHRCVLAARSPVFMAELFGNMKEKDSSFIEINDMDADVFRRLLYFIYTDMLPDEDDDDVARMTMSHRLLEAADRYGMEKLKLICAERLQSEINVDNVSTALVLAERHGCTKLKARCIKFMVTGDNLHAVAATEGYDCFYEV</sequence>
<name>A0A0D9WT20_9ORYZ</name>
<evidence type="ECO:0008006" key="7">
    <source>
        <dbReference type="Google" id="ProtNLM"/>
    </source>
</evidence>
<dbReference type="InterPro" id="IPR011333">
    <property type="entry name" value="SKP1/BTB/POZ_sf"/>
</dbReference>
<dbReference type="InterPro" id="IPR000210">
    <property type="entry name" value="BTB/POZ_dom"/>
</dbReference>
<feature type="domain" description="BTB" evidence="3">
    <location>
        <begin position="493"/>
        <end position="544"/>
    </location>
</feature>
<dbReference type="Gene3D" id="1.25.40.420">
    <property type="match status" value="1"/>
</dbReference>
<proteinExistence type="inferred from homology"/>
<dbReference type="SMART" id="SM00225">
    <property type="entry name" value="BTB"/>
    <property type="match status" value="3"/>
</dbReference>
<dbReference type="eggNOG" id="KOG1987">
    <property type="taxonomic scope" value="Eukaryota"/>
</dbReference>
<evidence type="ECO:0000259" key="3">
    <source>
        <dbReference type="PROSITE" id="PS50097"/>
    </source>
</evidence>
<dbReference type="PROSITE" id="PS50097">
    <property type="entry name" value="BTB"/>
    <property type="match status" value="3"/>
</dbReference>
<dbReference type="Proteomes" id="UP000032180">
    <property type="component" value="Chromosome 6"/>
</dbReference>